<accession>A0A6J8A2P9</accession>
<name>A0A6J8A2P9_MYTCO</name>
<dbReference type="InterPro" id="IPR035914">
    <property type="entry name" value="Sperma_CUB_dom_sf"/>
</dbReference>
<dbReference type="PANTHER" id="PTHR19324">
    <property type="entry name" value="PERFORIN-LIKE PROTEIN 1"/>
    <property type="match status" value="1"/>
</dbReference>
<dbReference type="Proteomes" id="UP000507470">
    <property type="component" value="Unassembled WGS sequence"/>
</dbReference>
<feature type="coiled-coil region" evidence="3">
    <location>
        <begin position="78"/>
        <end position="128"/>
    </location>
</feature>
<dbReference type="AlphaFoldDB" id="A0A6J8A2P9"/>
<dbReference type="PROSITE" id="PS01180">
    <property type="entry name" value="CUB"/>
    <property type="match status" value="1"/>
</dbReference>
<dbReference type="SUPFAM" id="SSF49854">
    <property type="entry name" value="Spermadhesin, CUB domain"/>
    <property type="match status" value="1"/>
</dbReference>
<evidence type="ECO:0000256" key="2">
    <source>
        <dbReference type="PROSITE-ProRule" id="PRU00059"/>
    </source>
</evidence>
<evidence type="ECO:0000256" key="1">
    <source>
        <dbReference type="ARBA" id="ARBA00023157"/>
    </source>
</evidence>
<proteinExistence type="predicted"/>
<keyword evidence="3" id="KW-0175">Coiled coil</keyword>
<reference evidence="5 6" key="1">
    <citation type="submission" date="2020-06" db="EMBL/GenBank/DDBJ databases">
        <authorList>
            <person name="Li R."/>
            <person name="Bekaert M."/>
        </authorList>
    </citation>
    <scope>NUCLEOTIDE SEQUENCE [LARGE SCALE GENOMIC DNA]</scope>
    <source>
        <strain evidence="6">wild</strain>
    </source>
</reference>
<dbReference type="Pfam" id="PF00431">
    <property type="entry name" value="CUB"/>
    <property type="match status" value="1"/>
</dbReference>
<dbReference type="OrthoDB" id="6161647at2759"/>
<keyword evidence="1" id="KW-1015">Disulfide bond</keyword>
<dbReference type="Pfam" id="PF16977">
    <property type="entry name" value="ApeC"/>
    <property type="match status" value="1"/>
</dbReference>
<evidence type="ECO:0000259" key="4">
    <source>
        <dbReference type="PROSITE" id="PS01180"/>
    </source>
</evidence>
<dbReference type="InterPro" id="IPR031569">
    <property type="entry name" value="ApeC"/>
</dbReference>
<dbReference type="PANTHER" id="PTHR19324:SF33">
    <property type="entry name" value="MUCIN-5AC"/>
    <property type="match status" value="1"/>
</dbReference>
<organism evidence="5 6">
    <name type="scientific">Mytilus coruscus</name>
    <name type="common">Sea mussel</name>
    <dbReference type="NCBI Taxonomy" id="42192"/>
    <lineage>
        <taxon>Eukaryota</taxon>
        <taxon>Metazoa</taxon>
        <taxon>Spiralia</taxon>
        <taxon>Lophotrochozoa</taxon>
        <taxon>Mollusca</taxon>
        <taxon>Bivalvia</taxon>
        <taxon>Autobranchia</taxon>
        <taxon>Pteriomorphia</taxon>
        <taxon>Mytilida</taxon>
        <taxon>Mytiloidea</taxon>
        <taxon>Mytilidae</taxon>
        <taxon>Mytilinae</taxon>
        <taxon>Mytilus</taxon>
    </lineage>
</organism>
<dbReference type="InterPro" id="IPR000859">
    <property type="entry name" value="CUB_dom"/>
</dbReference>
<feature type="domain" description="CUB" evidence="4">
    <location>
        <begin position="396"/>
        <end position="446"/>
    </location>
</feature>
<evidence type="ECO:0000256" key="3">
    <source>
        <dbReference type="SAM" id="Coils"/>
    </source>
</evidence>
<gene>
    <name evidence="5" type="ORF">MCOR_3033</name>
</gene>
<comment type="caution">
    <text evidence="2">Lacks conserved residue(s) required for the propagation of feature annotation.</text>
</comment>
<dbReference type="EMBL" id="CACVKT020000569">
    <property type="protein sequence ID" value="CAC5360615.1"/>
    <property type="molecule type" value="Genomic_DNA"/>
</dbReference>
<evidence type="ECO:0000313" key="5">
    <source>
        <dbReference type="EMBL" id="CAC5360615.1"/>
    </source>
</evidence>
<protein>
    <recommendedName>
        <fullName evidence="4">CUB domain-containing protein</fullName>
    </recommendedName>
</protein>
<evidence type="ECO:0000313" key="6">
    <source>
        <dbReference type="Proteomes" id="UP000507470"/>
    </source>
</evidence>
<keyword evidence="6" id="KW-1185">Reference proteome</keyword>
<dbReference type="Gene3D" id="2.60.120.290">
    <property type="entry name" value="Spermadhesin, CUB domain"/>
    <property type="match status" value="1"/>
</dbReference>
<sequence>MTQLSETCKYEETLEEFKFFRIQESAMHMNSFQLIRLLLLFQFGWYATLAEITDTAPNGIGFKAVSRYYKIMGPVGQSREAFEEEEELEDEVKAKEENDETSGYELELQKEEEQYIDYQEQRKLAREKGQDPDNVKESFEAKNYEKSYHVGQSSKNKLLKKTSRSKRLAIEDSDKYWDKGIVPYTFTDTIEEMKCSGFATECKNDGYVAFVRDTCTCRCPKGLDPRTGCTTVYHGDKILQRLRWPLGTFSILKPENGCPLNYEEGNIIQYVESIRTSTKFNLDFRHETTSFDFNFCTKKSDTTSDNRAVWEPGQYCILSHNGLCPEGFIEGFIKFGKGDVKIIKKPIPDGKFTGDSMVWHFCCREDGSWKDPLYLPTKEPFTLFPTDNECQEVKGCGDIITISEENPIAIVNSPNFPHAYNSKQECSWTIKSPENTKMKLKFKNLILSQLLTVKHPIPSAMIH</sequence>
<dbReference type="CDD" id="cd00041">
    <property type="entry name" value="CUB"/>
    <property type="match status" value="1"/>
</dbReference>